<feature type="compositionally biased region" description="Basic and acidic residues" evidence="2">
    <location>
        <begin position="937"/>
        <end position="946"/>
    </location>
</feature>
<dbReference type="InterPro" id="IPR011990">
    <property type="entry name" value="TPR-like_helical_dom_sf"/>
</dbReference>
<dbReference type="OrthoDB" id="1414216at2759"/>
<dbReference type="Pfam" id="PF15044">
    <property type="entry name" value="CLU_N"/>
    <property type="match status" value="1"/>
</dbReference>
<dbReference type="SUPFAM" id="SSF48452">
    <property type="entry name" value="TPR-like"/>
    <property type="match status" value="1"/>
</dbReference>
<feature type="compositionally biased region" description="Basic and acidic residues" evidence="2">
    <location>
        <begin position="311"/>
        <end position="331"/>
    </location>
</feature>
<dbReference type="CDD" id="cd15466">
    <property type="entry name" value="CLU-central"/>
    <property type="match status" value="1"/>
</dbReference>
<gene>
    <name evidence="4" type="ORF">Vbra_8983</name>
</gene>
<reference evidence="4 5" key="1">
    <citation type="submission" date="2014-11" db="EMBL/GenBank/DDBJ databases">
        <authorList>
            <person name="Zhu J."/>
            <person name="Qi W."/>
            <person name="Song R."/>
        </authorList>
    </citation>
    <scope>NUCLEOTIDE SEQUENCE [LARGE SCALE GENOMIC DNA]</scope>
</reference>
<dbReference type="Pfam" id="PF13236">
    <property type="entry name" value="CLU"/>
    <property type="match status" value="2"/>
</dbReference>
<dbReference type="InterPro" id="IPR029071">
    <property type="entry name" value="Ubiquitin-like_domsf"/>
</dbReference>
<evidence type="ECO:0000256" key="1">
    <source>
        <dbReference type="ARBA" id="ARBA00022490"/>
    </source>
</evidence>
<feature type="region of interest" description="Disordered" evidence="2">
    <location>
        <begin position="1396"/>
        <end position="1464"/>
    </location>
</feature>
<feature type="region of interest" description="Disordered" evidence="2">
    <location>
        <begin position="114"/>
        <end position="191"/>
    </location>
</feature>
<dbReference type="PROSITE" id="PS51823">
    <property type="entry name" value="CLU"/>
    <property type="match status" value="1"/>
</dbReference>
<feature type="compositionally biased region" description="Polar residues" evidence="2">
    <location>
        <begin position="1400"/>
        <end position="1411"/>
    </location>
</feature>
<dbReference type="InterPro" id="IPR028275">
    <property type="entry name" value="CLU_N"/>
</dbReference>
<feature type="region of interest" description="Disordered" evidence="2">
    <location>
        <begin position="936"/>
        <end position="995"/>
    </location>
</feature>
<feature type="compositionally biased region" description="Basic residues" evidence="2">
    <location>
        <begin position="147"/>
        <end position="157"/>
    </location>
</feature>
<organism evidence="4 5">
    <name type="scientific">Vitrella brassicaformis (strain CCMP3155)</name>
    <dbReference type="NCBI Taxonomy" id="1169540"/>
    <lineage>
        <taxon>Eukaryota</taxon>
        <taxon>Sar</taxon>
        <taxon>Alveolata</taxon>
        <taxon>Colpodellida</taxon>
        <taxon>Vitrellaceae</taxon>
        <taxon>Vitrella</taxon>
    </lineage>
</organism>
<feature type="compositionally biased region" description="Acidic residues" evidence="2">
    <location>
        <begin position="1478"/>
        <end position="1489"/>
    </location>
</feature>
<feature type="compositionally biased region" description="Low complexity" evidence="2">
    <location>
        <begin position="959"/>
        <end position="978"/>
    </location>
</feature>
<feature type="compositionally biased region" description="Pro residues" evidence="2">
    <location>
        <begin position="380"/>
        <end position="394"/>
    </location>
</feature>
<feature type="compositionally biased region" description="Basic and acidic residues" evidence="2">
    <location>
        <begin position="704"/>
        <end position="723"/>
    </location>
</feature>
<feature type="compositionally biased region" description="Low complexity" evidence="2">
    <location>
        <begin position="340"/>
        <end position="350"/>
    </location>
</feature>
<feature type="compositionally biased region" description="Gly residues" evidence="2">
    <location>
        <begin position="1092"/>
        <end position="1106"/>
    </location>
</feature>
<feature type="compositionally biased region" description="Acidic residues" evidence="2">
    <location>
        <begin position="985"/>
        <end position="995"/>
    </location>
</feature>
<accession>A0A0G4FBM8</accession>
<feature type="compositionally biased region" description="Gly residues" evidence="2">
    <location>
        <begin position="175"/>
        <end position="186"/>
    </location>
</feature>
<dbReference type="Gene3D" id="1.25.40.10">
    <property type="entry name" value="Tetratricopeptide repeat domain"/>
    <property type="match status" value="1"/>
</dbReference>
<dbReference type="VEuPathDB" id="CryptoDB:Vbra_8983"/>
<feature type="compositionally biased region" description="Low complexity" evidence="2">
    <location>
        <begin position="128"/>
        <end position="146"/>
    </location>
</feature>
<proteinExistence type="predicted"/>
<evidence type="ECO:0000259" key="3">
    <source>
        <dbReference type="PROSITE" id="PS51823"/>
    </source>
</evidence>
<dbReference type="InterPro" id="IPR025697">
    <property type="entry name" value="CLU_dom"/>
</dbReference>
<feature type="compositionally biased region" description="Basic and acidic residues" evidence="2">
    <location>
        <begin position="1490"/>
        <end position="1509"/>
    </location>
</feature>
<feature type="compositionally biased region" description="Low complexity" evidence="2">
    <location>
        <begin position="1074"/>
        <end position="1091"/>
    </location>
</feature>
<evidence type="ECO:0000313" key="5">
    <source>
        <dbReference type="Proteomes" id="UP000041254"/>
    </source>
</evidence>
<feature type="region of interest" description="Disordered" evidence="2">
    <location>
        <begin position="1070"/>
        <end position="1116"/>
    </location>
</feature>
<feature type="region of interest" description="Disordered" evidence="2">
    <location>
        <begin position="697"/>
        <end position="723"/>
    </location>
</feature>
<dbReference type="PANTHER" id="PTHR12601:SF6">
    <property type="entry name" value="CLUSTERED MITOCHONDRIA PROTEIN HOMOLOG"/>
    <property type="match status" value="1"/>
</dbReference>
<dbReference type="PANTHER" id="PTHR12601">
    <property type="entry name" value="EUKARYOTIC TRANSLATION INITIATION FACTOR 3 SUBUNIT EIF-3"/>
    <property type="match status" value="1"/>
</dbReference>
<dbReference type="Proteomes" id="UP000041254">
    <property type="component" value="Unassembled WGS sequence"/>
</dbReference>
<evidence type="ECO:0000313" key="4">
    <source>
        <dbReference type="EMBL" id="CEM10024.1"/>
    </source>
</evidence>
<dbReference type="CDD" id="cd17039">
    <property type="entry name" value="Ubl_ubiquitin_like"/>
    <property type="match status" value="1"/>
</dbReference>
<protein>
    <recommendedName>
        <fullName evidence="3">Clu domain-containing protein</fullName>
    </recommendedName>
</protein>
<evidence type="ECO:0000256" key="2">
    <source>
        <dbReference type="SAM" id="MobiDB-lite"/>
    </source>
</evidence>
<dbReference type="InterPro" id="IPR027523">
    <property type="entry name" value="CLU_prot"/>
</dbReference>
<dbReference type="SUPFAM" id="SSF54236">
    <property type="entry name" value="Ubiquitin-like"/>
    <property type="match status" value="1"/>
</dbReference>
<dbReference type="Pfam" id="PF12807">
    <property type="entry name" value="eIF3_p135"/>
    <property type="match status" value="1"/>
</dbReference>
<feature type="region of interest" description="Disordered" evidence="2">
    <location>
        <begin position="1478"/>
        <end position="1509"/>
    </location>
</feature>
<feature type="compositionally biased region" description="Low complexity" evidence="2">
    <location>
        <begin position="277"/>
        <end position="310"/>
    </location>
</feature>
<sequence length="1908" mass="208269">MLGAADVEEEHVPVWNLTVELPNGCTIPFEMSPAATVGELRAEVNDLTPACFLTAVHLECDGAVLMDEVQLRADPRIYDGATIKLVDDRYTDAGVRRHVRRLRQVMSGKCTLTAAEPSMQPPQPTQPPDSSATPAGKGSKAASRASGGKKRDKRRRPRREDAESEAPETQRDDGGGSGSGGGGAFGEVGEADGFEPQDLIDEKPEDVLAVLLGPKPGKRERTQGVAMKGVQWLRSSGFNPPPSSRRLRGEIWYYEALTLEGTLLHIVATENGFTLSSAQPQTQPATAAADGGAAESTSSPEASSTAAPFDARGDGKRARDARRRGNDRSLETPDSNGKSGAVTPTAAPTPNGGGPLSPALSSPTQLPPSPYRRLDDVYPLPVPAAPTSPPPCPTTPIGGSSPPPPSLSGGQSASPWLGLTVSGDMGAGGTMGVAAAEGGGRVCFTLLADLLAHYSPAFASALVRVAVEAPPAQASPLDRRSYLASLRVPPFAGPWVVRGGTASAADGEDADTDDDHPFSPDRVEGVLECEAVGAAAPQRDWNEELQRIREMPSDTEFAKRVRDKAFTQYYSSFTQASGATAMRIRHGMVEPYPTHRSIHGPTAPPHAPTVPPCDDASKPVYVDNGLLFTAAGFAEEDDTDTAAPFTPVPPRLPAHCRGLGRHLGRPPHRRDVARTQASATQLIGNIDNYDTDMATSAAAGGADGETHKAADQVDFSDPKDSAHRRFERRMAERRRELTEEIRESRAMAIAIEGDEGENALVQREVEKQLQKERRAILASCFPGGICPGVPPTSQATKDKNVYTPAVCVVDYGGVRFLAESLIPGALDARPESVVYGLSGKREFGVPSAETKKLLWKKVGRHMAYQPHDIVDKDGQQHRVLLPCESKLFRGTDGRQYLTGLQKATPRDLNSPSPRDASFILRPEIVCDYLQRRQTHLQKRDNIKKEATITPSTTTEAEDTPSAPSNSTNNTSSGASTAAHDAWDPPSDDEIEDEESAWMGQCDRELQEQIKKRQYQTRQPVEHRYHAKDALPSFYGAQIWYGPFEWPLHDARRKYEHNILRMRLKEISIHRNADEQQTQPTADTAAAAAEAANGGGSSKDGGGGGGADEADNDEGKRAERVERWLKEREGELLHYPPRVFQINQGTPWLPIPLVPERKSATRTAAERRSAESHAALEAMAGEVKEYAIPELCCVLAVLQQHQHLPMDSERLKQLFHRYGVNMRYLGHVLSRIEHTDTLYNQPYTHQQQREQQQQQPHSVPAAELLLRDIIGRSASYHFSRILAQQPAGALLATAAHLLQCLFGDSEPDAEATVTVPIEASLPAALHSMTQDRLWRSICDRAKKHFSYVLPASVVHCTPLNRHDGRFAILRTICRKVGICIKHTALRKVVKQYVAPWPSPHELQQGSGPDNNKQQQQQQAAPSPPPSATPPPTPTPTPPAQTDDGLPVSEEATTAAPDGPSAASDEQADIDNATLSFEMVDEQQQESDDQQLESHETDRERDRERERERGTASHGFVIVSSDLVGMVPVVKCEGWGALRSVWSEIVAAQIAGMQEFMALAIQSYENAIKLINENGRAVSREGYICHSGLGHVHMHAQHFDQAAHHFATALLILEALEGADHPDAIEMHQNLGLCCIPILQTFQKHTPPAVWNSYRLRCLRHFKSALLLQRVWACAENQPLPQLEIIYFYIKAAFISFSQQALGLSGGTEGMMGGLQRGAAEDQQQAGGLAVMAIPYVHTLAYYMAHMLRNGQHAMQDRAQIRYHECLLQVFQQFENYKQALYHARQQRTLLLNIVPSKHEKIQELDMLLHQLTRKAVQTAKRGTPYGPFASIATGGPFPYPECSTEHRTYLLSKLRSALGQKRSSRHSRAVQLNARPDPNAPLVVPAEAIAPNRGLPDKLPPGTMIKLNT</sequence>
<feature type="region of interest" description="Disordered" evidence="2">
    <location>
        <begin position="277"/>
        <end position="421"/>
    </location>
</feature>
<keyword evidence="1" id="KW-0963">Cytoplasm</keyword>
<keyword evidence="5" id="KW-1185">Reference proteome</keyword>
<feature type="domain" description="Clu" evidence="3">
    <location>
        <begin position="513"/>
        <end position="911"/>
    </location>
</feature>
<dbReference type="EMBL" id="CDMY01000399">
    <property type="protein sequence ID" value="CEM10024.1"/>
    <property type="molecule type" value="Genomic_DNA"/>
</dbReference>
<dbReference type="InParanoid" id="A0A0G4FBM8"/>
<dbReference type="GO" id="GO:0005737">
    <property type="term" value="C:cytoplasm"/>
    <property type="evidence" value="ECO:0007669"/>
    <property type="project" value="TreeGrafter"/>
</dbReference>
<feature type="compositionally biased region" description="Pro residues" evidence="2">
    <location>
        <begin position="1420"/>
        <end position="1437"/>
    </location>
</feature>
<dbReference type="InterPro" id="IPR033646">
    <property type="entry name" value="CLU-central"/>
</dbReference>
<dbReference type="STRING" id="1169540.A0A0G4FBM8"/>
<name>A0A0G4FBM8_VITBC</name>